<comment type="catalytic activity">
    <reaction evidence="9">
        <text>N(6)-(1,2-dicarboxyethyl)-AMP = fumarate + AMP</text>
        <dbReference type="Rhea" id="RHEA:16853"/>
        <dbReference type="ChEBI" id="CHEBI:29806"/>
        <dbReference type="ChEBI" id="CHEBI:57567"/>
        <dbReference type="ChEBI" id="CHEBI:456215"/>
        <dbReference type="EC" id="4.3.2.2"/>
    </reaction>
    <physiologicalReaction direction="left-to-right" evidence="9">
        <dbReference type="Rhea" id="RHEA:16854"/>
    </physiologicalReaction>
</comment>
<dbReference type="InterPro" id="IPR000362">
    <property type="entry name" value="Fumarate_lyase_fam"/>
</dbReference>
<dbReference type="InterPro" id="IPR022761">
    <property type="entry name" value="Fumarate_lyase_N"/>
</dbReference>
<comment type="caution">
    <text evidence="13">The sequence shown here is derived from an EMBL/GenBank/DDBJ whole genome shotgun (WGS) entry which is preliminary data.</text>
</comment>
<evidence type="ECO:0000256" key="6">
    <source>
        <dbReference type="ARBA" id="ARBA00023239"/>
    </source>
</evidence>
<dbReference type="SMART" id="SM00998">
    <property type="entry name" value="ADSL_C"/>
    <property type="match status" value="1"/>
</dbReference>
<dbReference type="PROSITE" id="PS00163">
    <property type="entry name" value="FUMARATE_LYASES"/>
    <property type="match status" value="1"/>
</dbReference>
<evidence type="ECO:0000256" key="9">
    <source>
        <dbReference type="ARBA" id="ARBA00049115"/>
    </source>
</evidence>
<evidence type="ECO:0000256" key="3">
    <source>
        <dbReference type="ARBA" id="ARBA00008273"/>
    </source>
</evidence>
<evidence type="ECO:0000256" key="1">
    <source>
        <dbReference type="ARBA" id="ARBA00004706"/>
    </source>
</evidence>
<dbReference type="Pfam" id="PF00206">
    <property type="entry name" value="Lyase_1"/>
    <property type="match status" value="1"/>
</dbReference>
<evidence type="ECO:0000256" key="7">
    <source>
        <dbReference type="ARBA" id="ARBA00024477"/>
    </source>
</evidence>
<protein>
    <recommendedName>
        <fullName evidence="5 10">Adenylosuccinate lyase</fullName>
        <shortName evidence="11">ASL</shortName>
        <ecNumber evidence="4 10">4.3.2.2</ecNumber>
    </recommendedName>
    <alternativeName>
        <fullName evidence="8 11">Adenylosuccinase</fullName>
    </alternativeName>
</protein>
<organism evidence="13 14">
    <name type="scientific">Aquibaculum arenosum</name>
    <dbReference type="NCBI Taxonomy" id="3032591"/>
    <lineage>
        <taxon>Bacteria</taxon>
        <taxon>Pseudomonadati</taxon>
        <taxon>Pseudomonadota</taxon>
        <taxon>Alphaproteobacteria</taxon>
        <taxon>Rhodospirillales</taxon>
        <taxon>Rhodovibrionaceae</taxon>
        <taxon>Aquibaculum</taxon>
    </lineage>
</organism>
<dbReference type="PRINTS" id="PR00149">
    <property type="entry name" value="FUMRATELYASE"/>
</dbReference>
<dbReference type="Proteomes" id="UP001215503">
    <property type="component" value="Unassembled WGS sequence"/>
</dbReference>
<dbReference type="EC" id="4.3.2.2" evidence="4 10"/>
<evidence type="ECO:0000313" key="14">
    <source>
        <dbReference type="Proteomes" id="UP001215503"/>
    </source>
</evidence>
<dbReference type="PRINTS" id="PR00145">
    <property type="entry name" value="ARGSUCLYASE"/>
</dbReference>
<dbReference type="InterPro" id="IPR019468">
    <property type="entry name" value="AdenyloSucc_lyase_C"/>
</dbReference>
<keyword evidence="11" id="KW-0658">Purine biosynthesis</keyword>
<dbReference type="Gene3D" id="1.10.275.10">
    <property type="entry name" value="Fumarase/aspartase (N-terminal domain)"/>
    <property type="match status" value="1"/>
</dbReference>
<evidence type="ECO:0000256" key="4">
    <source>
        <dbReference type="ARBA" id="ARBA00012339"/>
    </source>
</evidence>
<sequence length="430" mass="47984">MIPRYSRPEMAEIWSPESRFRIWFEIEAHACDAMAELGVIPKEAAAAIWERGAFEVERIDEIERETKHDVIAFLTNVAEHVGPEARFLHQGMTSSDVLDTCLAVQLMRAADLLLADMDRLLAALKSRAFEFKDTLCVGRSHGIHAEPTTFGLKLAGHYAAFARNRARLEAARTEIATCAISGAVGTFANIDPFVENYVAEKLGLTPEPVSTQVIPRDRHAAFFATLGIIASSIENLATEIRHLQRTEVREAEEYFSPGQKGSSAMPHKRNPVLTENLTGLARMVRSAVVPAMENVALWHERDISHSSVERMIGPDATVTLDFALNRLAGVMEKLLVYPDQMQRNLDRLGGLVNSQRVLLALTQAGVSREDAYSLVQRNAMKVWLEGRDFRKELESDPEVVLDAAALDTCFDPSYHTKRVDQIFERVFNVG</sequence>
<dbReference type="SUPFAM" id="SSF48557">
    <property type="entry name" value="L-aspartase-like"/>
    <property type="match status" value="1"/>
</dbReference>
<dbReference type="PANTHER" id="PTHR43172:SF1">
    <property type="entry name" value="ADENYLOSUCCINATE LYASE"/>
    <property type="match status" value="1"/>
</dbReference>
<keyword evidence="14" id="KW-1185">Reference proteome</keyword>
<dbReference type="PANTHER" id="PTHR43172">
    <property type="entry name" value="ADENYLOSUCCINATE LYASE"/>
    <property type="match status" value="1"/>
</dbReference>
<accession>A0ABT5YK13</accession>
<dbReference type="GO" id="GO:0016829">
    <property type="term" value="F:lyase activity"/>
    <property type="evidence" value="ECO:0007669"/>
    <property type="project" value="UniProtKB-KW"/>
</dbReference>
<evidence type="ECO:0000256" key="10">
    <source>
        <dbReference type="NCBIfam" id="TIGR00928"/>
    </source>
</evidence>
<evidence type="ECO:0000256" key="5">
    <source>
        <dbReference type="ARBA" id="ARBA00017058"/>
    </source>
</evidence>
<evidence type="ECO:0000313" key="13">
    <source>
        <dbReference type="EMBL" id="MDF2095125.1"/>
    </source>
</evidence>
<feature type="domain" description="Adenylosuccinate lyase C-terminal" evidence="12">
    <location>
        <begin position="349"/>
        <end position="427"/>
    </location>
</feature>
<comment type="catalytic activity">
    <reaction evidence="7">
        <text>(2S)-2-[5-amino-1-(5-phospho-beta-D-ribosyl)imidazole-4-carboxamido]succinate = 5-amino-1-(5-phospho-beta-D-ribosyl)imidazole-4-carboxamide + fumarate</text>
        <dbReference type="Rhea" id="RHEA:23920"/>
        <dbReference type="ChEBI" id="CHEBI:29806"/>
        <dbReference type="ChEBI" id="CHEBI:58443"/>
        <dbReference type="ChEBI" id="CHEBI:58475"/>
        <dbReference type="EC" id="4.3.2.2"/>
    </reaction>
    <physiologicalReaction direction="left-to-right" evidence="7">
        <dbReference type="Rhea" id="RHEA:23921"/>
    </physiologicalReaction>
</comment>
<proteinExistence type="inferred from homology"/>
<dbReference type="EMBL" id="JARHUD010000002">
    <property type="protein sequence ID" value="MDF2095125.1"/>
    <property type="molecule type" value="Genomic_DNA"/>
</dbReference>
<gene>
    <name evidence="13" type="primary">purB</name>
    <name evidence="13" type="ORF">P2G67_03950</name>
</gene>
<evidence type="ECO:0000259" key="12">
    <source>
        <dbReference type="SMART" id="SM00998"/>
    </source>
</evidence>
<dbReference type="NCBIfam" id="TIGR00928">
    <property type="entry name" value="purB"/>
    <property type="match status" value="1"/>
</dbReference>
<dbReference type="InterPro" id="IPR024083">
    <property type="entry name" value="Fumarase/histidase_N"/>
</dbReference>
<dbReference type="Gene3D" id="1.20.200.10">
    <property type="entry name" value="Fumarase/aspartase (Central domain)"/>
    <property type="match status" value="1"/>
</dbReference>
<evidence type="ECO:0000256" key="8">
    <source>
        <dbReference type="ARBA" id="ARBA00030717"/>
    </source>
</evidence>
<comment type="pathway">
    <text evidence="1 11">Purine metabolism; IMP biosynthesis via de novo pathway; 5-amino-1-(5-phospho-D-ribosyl)imidazole-4-carboxamide from 5-amino-1-(5-phospho-D-ribosyl)imidazole-4-carboxylate: step 2/2.</text>
</comment>
<evidence type="ECO:0000256" key="11">
    <source>
        <dbReference type="RuleBase" id="RU361172"/>
    </source>
</evidence>
<dbReference type="InterPro" id="IPR004769">
    <property type="entry name" value="Pur_lyase"/>
</dbReference>
<dbReference type="CDD" id="cd01360">
    <property type="entry name" value="Adenylsuccinate_lyase_1"/>
    <property type="match status" value="1"/>
</dbReference>
<evidence type="ECO:0000256" key="2">
    <source>
        <dbReference type="ARBA" id="ARBA00004734"/>
    </source>
</evidence>
<dbReference type="InterPro" id="IPR008948">
    <property type="entry name" value="L-Aspartase-like"/>
</dbReference>
<reference evidence="13 14" key="1">
    <citation type="submission" date="2023-03" db="EMBL/GenBank/DDBJ databases">
        <title>Fodinicurvata sp. CAU 1616 isolated from sea sendiment.</title>
        <authorList>
            <person name="Kim W."/>
        </authorList>
    </citation>
    <scope>NUCLEOTIDE SEQUENCE [LARGE SCALE GENOMIC DNA]</scope>
    <source>
        <strain evidence="13 14">CAU 1616</strain>
    </source>
</reference>
<dbReference type="RefSeq" id="WP_275820250.1">
    <property type="nucleotide sequence ID" value="NZ_JARHUD010000002.1"/>
</dbReference>
<name>A0ABT5YK13_9PROT</name>
<comment type="similarity">
    <text evidence="3 11">Belongs to the lyase 1 family. Adenylosuccinate lyase subfamily.</text>
</comment>
<keyword evidence="6 11" id="KW-0456">Lyase</keyword>
<dbReference type="Pfam" id="PF10397">
    <property type="entry name" value="ADSL_C"/>
    <property type="match status" value="1"/>
</dbReference>
<comment type="pathway">
    <text evidence="2 11">Purine metabolism; AMP biosynthesis via de novo pathway; AMP from IMP: step 2/2.</text>
</comment>
<dbReference type="Gene3D" id="1.10.40.30">
    <property type="entry name" value="Fumarase/aspartase (C-terminal domain)"/>
    <property type="match status" value="1"/>
</dbReference>
<dbReference type="InterPro" id="IPR020557">
    <property type="entry name" value="Fumarate_lyase_CS"/>
</dbReference>